<keyword evidence="3" id="KW-0963">Cytoplasm</keyword>
<dbReference type="Pfam" id="PF01302">
    <property type="entry name" value="CAP_GLY"/>
    <property type="match status" value="1"/>
</dbReference>
<dbReference type="GO" id="GO:0005874">
    <property type="term" value="C:microtubule"/>
    <property type="evidence" value="ECO:0007669"/>
    <property type="project" value="UniProtKB-KW"/>
</dbReference>
<dbReference type="AlphaFoldDB" id="A0AA39MGH9"/>
<feature type="coiled-coil region" evidence="8">
    <location>
        <begin position="925"/>
        <end position="1007"/>
    </location>
</feature>
<reference evidence="11" key="1">
    <citation type="submission" date="2023-06" db="EMBL/GenBank/DDBJ databases">
        <authorList>
            <consortium name="Lawrence Berkeley National Laboratory"/>
            <person name="Ahrendt S."/>
            <person name="Sahu N."/>
            <person name="Indic B."/>
            <person name="Wong-Bajracharya J."/>
            <person name="Merenyi Z."/>
            <person name="Ke H.-M."/>
            <person name="Monk M."/>
            <person name="Kocsube S."/>
            <person name="Drula E."/>
            <person name="Lipzen A."/>
            <person name="Balint B."/>
            <person name="Henrissat B."/>
            <person name="Andreopoulos B."/>
            <person name="Martin F.M."/>
            <person name="Harder C.B."/>
            <person name="Rigling D."/>
            <person name="Ford K.L."/>
            <person name="Foster G.D."/>
            <person name="Pangilinan J."/>
            <person name="Papanicolaou A."/>
            <person name="Barry K."/>
            <person name="LaButti K."/>
            <person name="Viragh M."/>
            <person name="Koriabine M."/>
            <person name="Yan M."/>
            <person name="Riley R."/>
            <person name="Champramary S."/>
            <person name="Plett K.L."/>
            <person name="Tsai I.J."/>
            <person name="Slot J."/>
            <person name="Sipos G."/>
            <person name="Plett J."/>
            <person name="Nagy L.G."/>
            <person name="Grigoriev I.V."/>
        </authorList>
    </citation>
    <scope>NUCLEOTIDE SEQUENCE</scope>
    <source>
        <strain evidence="11">FPL87.14</strain>
    </source>
</reference>
<keyword evidence="5" id="KW-0243">Dynein</keyword>
<evidence type="ECO:0000256" key="2">
    <source>
        <dbReference type="ARBA" id="ARBA00011010"/>
    </source>
</evidence>
<dbReference type="SMART" id="SM01052">
    <property type="entry name" value="CAP_GLY"/>
    <property type="match status" value="1"/>
</dbReference>
<feature type="domain" description="CAP-Gly" evidence="10">
    <location>
        <begin position="25"/>
        <end position="67"/>
    </location>
</feature>
<dbReference type="PROSITE" id="PS50245">
    <property type="entry name" value="CAP_GLY_2"/>
    <property type="match status" value="1"/>
</dbReference>
<dbReference type="GO" id="GO:0030286">
    <property type="term" value="C:dynein complex"/>
    <property type="evidence" value="ECO:0007669"/>
    <property type="project" value="UniProtKB-KW"/>
</dbReference>
<accession>A0AA39MGH9</accession>
<keyword evidence="4" id="KW-0493">Microtubule</keyword>
<name>A0AA39MGH9_9AGAR</name>
<evidence type="ECO:0000259" key="10">
    <source>
        <dbReference type="PROSITE" id="PS50245"/>
    </source>
</evidence>
<feature type="compositionally biased region" description="Polar residues" evidence="9">
    <location>
        <begin position="163"/>
        <end position="174"/>
    </location>
</feature>
<feature type="compositionally biased region" description="Polar residues" evidence="9">
    <location>
        <begin position="141"/>
        <end position="155"/>
    </location>
</feature>
<feature type="compositionally biased region" description="Polar residues" evidence="9">
    <location>
        <begin position="98"/>
        <end position="126"/>
    </location>
</feature>
<evidence type="ECO:0000256" key="7">
    <source>
        <dbReference type="ARBA" id="ARBA00023212"/>
    </source>
</evidence>
<evidence type="ECO:0000256" key="6">
    <source>
        <dbReference type="ARBA" id="ARBA00023054"/>
    </source>
</evidence>
<keyword evidence="6 8" id="KW-0175">Coiled coil</keyword>
<evidence type="ECO:0000256" key="5">
    <source>
        <dbReference type="ARBA" id="ARBA00023017"/>
    </source>
</evidence>
<feature type="compositionally biased region" description="Polar residues" evidence="9">
    <location>
        <begin position="189"/>
        <end position="203"/>
    </location>
</feature>
<feature type="compositionally biased region" description="Low complexity" evidence="9">
    <location>
        <begin position="205"/>
        <end position="214"/>
    </location>
</feature>
<dbReference type="InterPro" id="IPR000938">
    <property type="entry name" value="CAP-Gly_domain"/>
</dbReference>
<evidence type="ECO:0000313" key="12">
    <source>
        <dbReference type="Proteomes" id="UP001175226"/>
    </source>
</evidence>
<dbReference type="SUPFAM" id="SSF74924">
    <property type="entry name" value="Cap-Gly domain"/>
    <property type="match status" value="1"/>
</dbReference>
<proteinExistence type="inferred from homology"/>
<keyword evidence="12" id="KW-1185">Reference proteome</keyword>
<evidence type="ECO:0000313" key="11">
    <source>
        <dbReference type="EMBL" id="KAK0433966.1"/>
    </source>
</evidence>
<dbReference type="PANTHER" id="PTHR18916">
    <property type="entry name" value="DYNACTIN 1-RELATED MICROTUBULE-BINDING"/>
    <property type="match status" value="1"/>
</dbReference>
<sequence>MSAVNLPVGTIVDVPVGRGVIRWNGSLNGKPGKFFGIELYEPNGKNDGTFEGQAYFKCRMNYGLFVRPVQIKGTHGMEQQPAAGPSRPALATRPSFGHQRTPSVGVARSNSIRTASPASSVRSNSPAKPAATPVSRASRLGQASPTKRQPTTTLPIPQVVPRTIQSTRDSNTLKTSHEDDIATECPITYTKQTSPPNGTTIPRVSSPLSQSPSQPATPPSPQLLHHVMREPSPLVPLPPPPDEQELHELRTKVRVLEAKRADDARHVRELETRLSEAESFVALRPKLQAKLNSLQTDLIASKRELADAQQLAQLAETRLLDGQELLEMAMLDKEVAEERAEMAESELEELKDRLSLAEVELEVYKEEHADTSIDEESSNTGKDSVAYLHLEKQNERLKEALVRLRDMTQETEMEQRRKISEMEKDVGGIEDLQSQYDSVVIKLSNAEIQIEDLKLQLDDALGVEEMLVQLTERNLMLGEKIEEMRITIEDLEALKELSDELEENHVETEKALHEDLQSKDIQIQEHLRKVEALEEATLDLEELVLQLQTELDALRLQTQTAQSESATAASQTAAMMSLNLKLQSSASKNQARNIELELKQLEARESRELLGIVQPYLPQLYLETDSDATSCYLFFQRLAYKTDLINTVVAQAHGLPESLNGSVSDILLRGRISAVSILCKRFAAILRKCDVETFLNKGRIYPEIAPMEKRIDMQIDLLRRDAFREMECAKREQGYVTAFDLDLDIFAAAVGLTKTSVEAILKDEDVVLDMNGLNIDTDLFEPLQKLLDQCKSAKSLSRKLTKRTEELVKDSAHLKPHVVPHMQSLSNAVQEPVNFAITLAKQIMPHLSDVRSAKTPFQLNTILGYVKQATTTTVGMDAKIDASFWEPIGASLSQLLLPLIMEARKLLRRVTSSIAPWVTRVDEIKATLARKVAQLNDELQGLVRSLKTKDQNIQESGAVKKQADTIADLEGELAKAHKQERAYEEAMEQLQADLDALEQDNAKLKTMTAGHDRQVLGVQPVETEPIAVEGSLETSHLLEQIEALRGTVRFLRTENSYLKGQDLLREIETLPPLPEPFARSPTPPLDPSGFSDTDDSDSDRSPSPPTLRSLTTETKLLYRDVIKFSTSPRVVDLSAINALRAETKSGGKVWLPKKKTPAHQVLERKLEAERLSRRMMGLLDRASAVSGL</sequence>
<protein>
    <submittedName>
        <fullName evidence="11">Dynein associated protein-domain-containing protein</fullName>
    </submittedName>
</protein>
<dbReference type="EMBL" id="JAUEPT010000075">
    <property type="protein sequence ID" value="KAK0433966.1"/>
    <property type="molecule type" value="Genomic_DNA"/>
</dbReference>
<feature type="region of interest" description="Disordered" evidence="9">
    <location>
        <begin position="1072"/>
        <end position="1110"/>
    </location>
</feature>
<evidence type="ECO:0000256" key="4">
    <source>
        <dbReference type="ARBA" id="ARBA00022701"/>
    </source>
</evidence>
<dbReference type="PROSITE" id="PS00845">
    <property type="entry name" value="CAP_GLY_1"/>
    <property type="match status" value="1"/>
</dbReference>
<dbReference type="Pfam" id="PF12455">
    <property type="entry name" value="Dynactin"/>
    <property type="match status" value="1"/>
</dbReference>
<dbReference type="Gene3D" id="2.30.30.190">
    <property type="entry name" value="CAP Gly-rich-like domain"/>
    <property type="match status" value="1"/>
</dbReference>
<keyword evidence="7" id="KW-0206">Cytoskeleton</keyword>
<dbReference type="InterPro" id="IPR022157">
    <property type="entry name" value="Dynactin"/>
</dbReference>
<evidence type="ECO:0000256" key="3">
    <source>
        <dbReference type="ARBA" id="ARBA00022490"/>
    </source>
</evidence>
<dbReference type="Proteomes" id="UP001175226">
    <property type="component" value="Unassembled WGS sequence"/>
</dbReference>
<evidence type="ECO:0000256" key="8">
    <source>
        <dbReference type="SAM" id="Coils"/>
    </source>
</evidence>
<comment type="similarity">
    <text evidence="2">Belongs to the dynactin 150 kDa subunit family.</text>
</comment>
<feature type="region of interest" description="Disordered" evidence="9">
    <location>
        <begin position="75"/>
        <end position="224"/>
    </location>
</feature>
<comment type="subcellular location">
    <subcellularLocation>
        <location evidence="1">Cytoplasm</location>
        <location evidence="1">Cytoskeleton</location>
    </subcellularLocation>
</comment>
<organism evidence="11 12">
    <name type="scientific">Armillaria borealis</name>
    <dbReference type="NCBI Taxonomy" id="47425"/>
    <lineage>
        <taxon>Eukaryota</taxon>
        <taxon>Fungi</taxon>
        <taxon>Dikarya</taxon>
        <taxon>Basidiomycota</taxon>
        <taxon>Agaricomycotina</taxon>
        <taxon>Agaricomycetes</taxon>
        <taxon>Agaricomycetidae</taxon>
        <taxon>Agaricales</taxon>
        <taxon>Marasmiineae</taxon>
        <taxon>Physalacriaceae</taxon>
        <taxon>Armillaria</taxon>
    </lineage>
</organism>
<comment type="caution">
    <text evidence="11">The sequence shown here is derived from an EMBL/GenBank/DDBJ whole genome shotgun (WGS) entry which is preliminary data.</text>
</comment>
<feature type="compositionally biased region" description="Pro residues" evidence="9">
    <location>
        <begin position="1072"/>
        <end position="1086"/>
    </location>
</feature>
<dbReference type="InterPro" id="IPR036859">
    <property type="entry name" value="CAP-Gly_dom_sf"/>
</dbReference>
<gene>
    <name evidence="11" type="ORF">EV421DRAFT_1892831</name>
</gene>
<feature type="coiled-coil region" evidence="8">
    <location>
        <begin position="291"/>
        <end position="604"/>
    </location>
</feature>
<evidence type="ECO:0000256" key="9">
    <source>
        <dbReference type="SAM" id="MobiDB-lite"/>
    </source>
</evidence>
<evidence type="ECO:0000256" key="1">
    <source>
        <dbReference type="ARBA" id="ARBA00004245"/>
    </source>
</evidence>